<gene>
    <name evidence="4" type="ORF">B0A71_14295</name>
    <name evidence="3" type="ORF">BHE19_06285</name>
</gene>
<keyword evidence="2" id="KW-0732">Signal</keyword>
<feature type="chain" id="PRO_5010294768" description="BZIP transcription factor" evidence="2">
    <location>
        <begin position="19"/>
        <end position="315"/>
    </location>
</feature>
<evidence type="ECO:0000256" key="2">
    <source>
        <dbReference type="SAM" id="SignalP"/>
    </source>
</evidence>
<evidence type="ECO:0000313" key="5">
    <source>
        <dbReference type="Proteomes" id="UP000198319"/>
    </source>
</evidence>
<sequence length="315" mass="34358">MKKLNVWIILFVVQIGFAQNTFPFPETGRVGIGTTSPTALLQAQSTIDTFVAHFSGNNLSNGVAVGTSAENTGIIQGYSKTFSTTSNIALQPYSGNLGVGVVNPMQKLEVGGSGLFNGRVISTISGDIGGEILINNPLKTANGTAKSWGIFNMTGGYGNSLQFWAYDNLGCAAGGLCTNRFIIMDNGNVGIGVLNPNNKLDVKGTIHSQEVKVDMLGWSDFVFKKGYNLPTLEEVEKHIAEKGHLENIPSEEEVLKNGIVLGEMNAKLLQKIEELTLYMIEMKKENERVKGENIQMKKNQTELEKRIIKLERKQE</sequence>
<evidence type="ECO:0000256" key="1">
    <source>
        <dbReference type="SAM" id="Coils"/>
    </source>
</evidence>
<dbReference type="RefSeq" id="WP_070906721.1">
    <property type="nucleotide sequence ID" value="NZ_MIKE01000022.1"/>
</dbReference>
<accession>A0A1S1J8G8</accession>
<evidence type="ECO:0008006" key="6">
    <source>
        <dbReference type="Google" id="ProtNLM"/>
    </source>
</evidence>
<dbReference type="STRING" id="1278819.BHE19_06285"/>
<dbReference type="EMBL" id="MUHG01000023">
    <property type="protein sequence ID" value="OXB18104.1"/>
    <property type="molecule type" value="Genomic_DNA"/>
</dbReference>
<evidence type="ECO:0000313" key="4">
    <source>
        <dbReference type="EMBL" id="OXB18104.1"/>
    </source>
</evidence>
<evidence type="ECO:0000313" key="3">
    <source>
        <dbReference type="EMBL" id="OHT45446.1"/>
    </source>
</evidence>
<feature type="coiled-coil region" evidence="1">
    <location>
        <begin position="265"/>
        <end position="313"/>
    </location>
</feature>
<protein>
    <recommendedName>
        <fullName evidence="6">BZIP transcription factor</fullName>
    </recommendedName>
</protein>
<dbReference type="Proteomes" id="UP000198319">
    <property type="component" value="Unassembled WGS sequence"/>
</dbReference>
<keyword evidence="1" id="KW-0175">Coiled coil</keyword>
<proteinExistence type="predicted"/>
<reference evidence="4 5" key="2">
    <citation type="submission" date="2016-11" db="EMBL/GenBank/DDBJ databases">
        <title>Whole genomes of Flavobacteriaceae.</title>
        <authorList>
            <person name="Stine C."/>
            <person name="Li C."/>
            <person name="Tadesse D."/>
        </authorList>
    </citation>
    <scope>NUCLEOTIDE SEQUENCE [LARGE SCALE GENOMIC DNA]</scope>
    <source>
        <strain evidence="4 5">ATCC BAA-2541</strain>
    </source>
</reference>
<comment type="caution">
    <text evidence="3">The sequence shown here is derived from an EMBL/GenBank/DDBJ whole genome shotgun (WGS) entry which is preliminary data.</text>
</comment>
<dbReference type="AlphaFoldDB" id="A0A1S1J8G8"/>
<name>A0A1S1J8G8_9FLAO</name>
<reference evidence="3" key="1">
    <citation type="submission" date="2016-09" db="EMBL/GenBank/DDBJ databases">
        <authorList>
            <person name="Capua I."/>
            <person name="De Benedictis P."/>
            <person name="Joannis T."/>
            <person name="Lombin L.H."/>
            <person name="Cattoli G."/>
        </authorList>
    </citation>
    <scope>NUCLEOTIDE SEQUENCE [LARGE SCALE GENOMIC DNA]</scope>
    <source>
        <strain evidence="3">MSU</strain>
    </source>
</reference>
<organism evidence="3">
    <name type="scientific">Flavobacterium tructae</name>
    <dbReference type="NCBI Taxonomy" id="1114873"/>
    <lineage>
        <taxon>Bacteria</taxon>
        <taxon>Pseudomonadati</taxon>
        <taxon>Bacteroidota</taxon>
        <taxon>Flavobacteriia</taxon>
        <taxon>Flavobacteriales</taxon>
        <taxon>Flavobacteriaceae</taxon>
        <taxon>Flavobacterium</taxon>
    </lineage>
</organism>
<feature type="signal peptide" evidence="2">
    <location>
        <begin position="1"/>
        <end position="18"/>
    </location>
</feature>
<dbReference type="EMBL" id="MIKE01000022">
    <property type="protein sequence ID" value="OHT45446.1"/>
    <property type="molecule type" value="Genomic_DNA"/>
</dbReference>
<dbReference type="Proteomes" id="UP000180252">
    <property type="component" value="Unassembled WGS sequence"/>
</dbReference>
<keyword evidence="5" id="KW-1185">Reference proteome</keyword>
<dbReference type="OrthoDB" id="9808753at2"/>